<dbReference type="Proteomes" id="UP000694844">
    <property type="component" value="Chromosome 4"/>
</dbReference>
<gene>
    <name evidence="4" type="primary">LOC111129613</name>
</gene>
<evidence type="ECO:0000313" key="4">
    <source>
        <dbReference type="RefSeq" id="XP_022331777.1"/>
    </source>
</evidence>
<feature type="region of interest" description="Disordered" evidence="1">
    <location>
        <begin position="1"/>
        <end position="161"/>
    </location>
</feature>
<proteinExistence type="predicted"/>
<keyword evidence="3" id="KW-1185">Reference proteome</keyword>
<feature type="region of interest" description="Disordered" evidence="1">
    <location>
        <begin position="1166"/>
        <end position="1239"/>
    </location>
</feature>
<feature type="region of interest" description="Disordered" evidence="1">
    <location>
        <begin position="779"/>
        <end position="842"/>
    </location>
</feature>
<reference evidence="4" key="1">
    <citation type="submission" date="2025-08" db="UniProtKB">
        <authorList>
            <consortium name="RefSeq"/>
        </authorList>
    </citation>
    <scope>IDENTIFICATION</scope>
    <source>
        <tissue evidence="4">Whole sample</tissue>
    </source>
</reference>
<dbReference type="PANTHER" id="PTHR24401:SF29">
    <property type="entry name" value="SI:CH211-243P7.3-RELATED"/>
    <property type="match status" value="1"/>
</dbReference>
<dbReference type="PRINTS" id="PR01217">
    <property type="entry name" value="PRICHEXTENSN"/>
</dbReference>
<accession>A0A8B8DU71</accession>
<feature type="compositionally biased region" description="Pro residues" evidence="1">
    <location>
        <begin position="132"/>
        <end position="141"/>
    </location>
</feature>
<dbReference type="PANTHER" id="PTHR24401">
    <property type="entry name" value="SI:CH211-243P7.3-RELATED"/>
    <property type="match status" value="1"/>
</dbReference>
<feature type="compositionally biased region" description="Low complexity" evidence="1">
    <location>
        <begin position="104"/>
        <end position="117"/>
    </location>
</feature>
<dbReference type="GeneID" id="111129613"/>
<name>A0A8B8DU71_CRAVI</name>
<evidence type="ECO:0000259" key="2">
    <source>
        <dbReference type="Pfam" id="PF20499"/>
    </source>
</evidence>
<sequence>MTAAPPSATMTPAPPSATMTPAPPSATRTAAPPPATRTAAPPSATSTAAPPSATSTAAPPPATMSPAPPAAMSPAPPSATSTAAPPPATMSPAPPATMSPVPPSATRTTAPPSATRTPAPPPATSTAAPPSATRPPAPPPATSTAVQPIATPTLEPPQSGDICLPAGWKQTLPKADHLWVSKALFRWSPGGRVEFDIDKVDKVWLYPPQPALSCTTRPRIGRYFSQPLFLWMPRRLWQVKLHCPQEDCTRPELTSVGIYNKVRQVLDVNGCYTIAGETMICPSCKKRMVSWNQKIIEQLDMGHQLQFPCILTYRLACDLKVIRLLRQRGIGNSASQIRCKIQEQHSEVWLQKCIQYMTDCQGFSSAAASGLILPSGYEEPPPLAPVPQYRWLMQVYAQDVMQRIEEVKSNITSLLGNILKMDSTKKVVKKLAGESSKTAMWATNVGNEFGQVIISVLTTGEGHGLSPMIHGLIRRYRDAEVPPPQLLYVDRDCCGNNQLRRMFAPWTELSIHLDIWHFMRRLSVGCTTDAHALYATFMSSLSQCIYMWDPEDVDALIAAKRSELEAMHIENLTDAEVFLHIKSSELTTHCRRTTRGVEETTRLITQLINSLDGDNGRDTQGVPLINSERMTEIWKQQQKHVQCIQDPPNIQLYTQTGVVKKGGHHLPKYRCARGSTSLECFHLHLSRFIPGTLANATLFQAYLLDGLNRWNQDRGKEATTTPVSEPQTYSGLLRHTVNSLGEAVFGKKMVPSYSAPHKYTGELLGVEYLYSQTGKVLQDMGSYQSETDDGEEKPDEEEHGEEEDDDEGFGDIEGFVDFTIPPLDIPSQAPPQQSTPKPKQAKPLLRIPPMEEYRQDAVSSLLASVEARSSVNQRTEKILHQAPPRQSTPIPQQPKPLLRIPPVEEYRQDAVSGLLASVEARSSVNQRTEKILPQAPPQQSTPVPQQPKPLLRIPPMEEYRQDAVSVTVEDVQYSETTTEHEEISVGPDNIPGFDRIHALADYLVELRGKSQALSEQQVTEISRLWNNLVDYDKQGTVFSARYKKTQLKGRFRATKTTVSAGVESVKRCFLGPNTGPAQWPNCNRYVEAVISKLCQVFPSSRRNEEGVKVDRWTLIGRAYEHIRQCVLHNAHVMANTSLQLPSINKTTLTQWFNRRGKKQDRHILEQGAAPPKPPVTASSSLPPPLQKPANLPTKNKGDTHQFILPPNTAGTAKLRKRRVQTTPPAVPTPPPMQESVTSPPATRVVILTKTHSPTVQLHQPLYLHVPNPPGYHPVVQQYTRPIPPQTVQQPVSYSAFRYQKRKQQAEEAGVKRRKYEKKSTVLCRKCNKARHTTDHTQYYGNVYCHNTEIQSLDSWREELVEKYGRKKKE</sequence>
<feature type="compositionally biased region" description="Pro residues" evidence="1">
    <location>
        <begin position="58"/>
        <end position="77"/>
    </location>
</feature>
<dbReference type="OrthoDB" id="6150720at2759"/>
<feature type="compositionally biased region" description="Acidic residues" evidence="1">
    <location>
        <begin position="786"/>
        <end position="810"/>
    </location>
</feature>
<evidence type="ECO:0000256" key="1">
    <source>
        <dbReference type="SAM" id="MobiDB-lite"/>
    </source>
</evidence>
<dbReference type="KEGG" id="cvn:111129613"/>
<feature type="compositionally biased region" description="Low complexity" evidence="1">
    <location>
        <begin position="1"/>
        <end position="57"/>
    </location>
</feature>
<feature type="compositionally biased region" description="Pro residues" evidence="1">
    <location>
        <begin position="84"/>
        <end position="103"/>
    </location>
</feature>
<organism evidence="3 4">
    <name type="scientific">Crassostrea virginica</name>
    <name type="common">Eastern oyster</name>
    <dbReference type="NCBI Taxonomy" id="6565"/>
    <lineage>
        <taxon>Eukaryota</taxon>
        <taxon>Metazoa</taxon>
        <taxon>Spiralia</taxon>
        <taxon>Lophotrochozoa</taxon>
        <taxon>Mollusca</taxon>
        <taxon>Bivalvia</taxon>
        <taxon>Autobranchia</taxon>
        <taxon>Pteriomorphia</taxon>
        <taxon>Ostreida</taxon>
        <taxon>Ostreoidea</taxon>
        <taxon>Ostreidae</taxon>
        <taxon>Crassostrea</taxon>
    </lineage>
</organism>
<dbReference type="InterPro" id="IPR046616">
    <property type="entry name" value="DUF6729"/>
</dbReference>
<dbReference type="Pfam" id="PF20499">
    <property type="entry name" value="DUF6729"/>
    <property type="match status" value="1"/>
</dbReference>
<protein>
    <submittedName>
        <fullName evidence="4">Uncharacterized protein LOC111129613</fullName>
    </submittedName>
</protein>
<evidence type="ECO:0000313" key="3">
    <source>
        <dbReference type="Proteomes" id="UP000694844"/>
    </source>
</evidence>
<feature type="domain" description="DUF6729" evidence="2">
    <location>
        <begin position="168"/>
        <end position="401"/>
    </location>
</feature>
<dbReference type="RefSeq" id="XP_022331777.1">
    <property type="nucleotide sequence ID" value="XM_022476069.1"/>
</dbReference>